<feature type="transmembrane region" description="Helical" evidence="5">
    <location>
        <begin position="177"/>
        <end position="195"/>
    </location>
</feature>
<proteinExistence type="predicted"/>
<feature type="transmembrane region" description="Helical" evidence="5">
    <location>
        <begin position="135"/>
        <end position="157"/>
    </location>
</feature>
<evidence type="ECO:0000256" key="1">
    <source>
        <dbReference type="ARBA" id="ARBA00004141"/>
    </source>
</evidence>
<feature type="transmembrane region" description="Helical" evidence="5">
    <location>
        <begin position="393"/>
        <end position="410"/>
    </location>
</feature>
<keyword evidence="4 5" id="KW-0472">Membrane</keyword>
<feature type="transmembrane region" description="Helical" evidence="5">
    <location>
        <begin position="202"/>
        <end position="219"/>
    </location>
</feature>
<evidence type="ECO:0000256" key="4">
    <source>
        <dbReference type="ARBA" id="ARBA00023136"/>
    </source>
</evidence>
<dbReference type="GO" id="GO:0016020">
    <property type="term" value="C:membrane"/>
    <property type="evidence" value="ECO:0007669"/>
    <property type="project" value="UniProtKB-SubCell"/>
</dbReference>
<feature type="transmembrane region" description="Helical" evidence="5">
    <location>
        <begin position="101"/>
        <end position="123"/>
    </location>
</feature>
<feature type="transmembrane region" description="Helical" evidence="5">
    <location>
        <begin position="76"/>
        <end position="95"/>
    </location>
</feature>
<dbReference type="EMBL" id="BMZE01000004">
    <property type="protein sequence ID" value="GHA36738.1"/>
    <property type="molecule type" value="Genomic_DNA"/>
</dbReference>
<dbReference type="RefSeq" id="WP_189427181.1">
    <property type="nucleotide sequence ID" value="NZ_BMZE01000004.1"/>
</dbReference>
<feature type="transmembrane region" description="Helical" evidence="5">
    <location>
        <begin position="370"/>
        <end position="387"/>
    </location>
</feature>
<organism evidence="7 8">
    <name type="scientific">Devosia pacifica</name>
    <dbReference type="NCBI Taxonomy" id="1335967"/>
    <lineage>
        <taxon>Bacteria</taxon>
        <taxon>Pseudomonadati</taxon>
        <taxon>Pseudomonadota</taxon>
        <taxon>Alphaproteobacteria</taxon>
        <taxon>Hyphomicrobiales</taxon>
        <taxon>Devosiaceae</taxon>
        <taxon>Devosia</taxon>
    </lineage>
</organism>
<comment type="caution">
    <text evidence="7">The sequence shown here is derived from an EMBL/GenBank/DDBJ whole genome shotgun (WGS) entry which is preliminary data.</text>
</comment>
<feature type="domain" description="O-antigen ligase-related" evidence="6">
    <location>
        <begin position="209"/>
        <end position="346"/>
    </location>
</feature>
<feature type="transmembrane region" description="Helical" evidence="5">
    <location>
        <begin position="51"/>
        <end position="69"/>
    </location>
</feature>
<dbReference type="AlphaFoldDB" id="A0A918SET8"/>
<feature type="transmembrane region" description="Helical" evidence="5">
    <location>
        <begin position="225"/>
        <end position="244"/>
    </location>
</feature>
<evidence type="ECO:0000256" key="5">
    <source>
        <dbReference type="SAM" id="Phobius"/>
    </source>
</evidence>
<dbReference type="PANTHER" id="PTHR37422:SF21">
    <property type="entry name" value="EXOQ-LIKE PROTEIN"/>
    <property type="match status" value="1"/>
</dbReference>
<evidence type="ECO:0000313" key="7">
    <source>
        <dbReference type="EMBL" id="GHA36738.1"/>
    </source>
</evidence>
<gene>
    <name evidence="7" type="ORF">GCM10007989_36080</name>
</gene>
<sequence>MSLAGSASSARPQGALGHAVVRERAQRLLNWTVALWIACGGFVFIEPSPYEIAFLLVLAVATVGGFGLYRGTLGLLAMVVAFIPFALIAALQVRHTPLDESLIFVIVTFFLLLTSYFLANFVADAPIQRTRLVMRAYLIAALLSAIIGITAYLGFLPAAEQFMRYGRAKAMFKDPNVYGPFLILPAMFLLQRVLLRTGWKSIFAAAGYSLLLVGVFVSFSRAAWGHLAVSSLMVLVLCFVLEANARDKVRIMMLSIAGTVGLVVLLAGLLSIPQVGELFETRTESQNYDTGATGRFGRQAYAFDLALRNPLGIGPGEFSSGVIVEEPHNTYVNVLHVYGWGGGALYYLLIGTTLWIGFSSLLSGSPLRPLMIPLISTYAVLILEAVIIDTDHWRHYFFLVGMIWGVGLAMRSGPRRLEDRASAVL</sequence>
<protein>
    <submittedName>
        <fullName evidence="7">Membrane protein</fullName>
    </submittedName>
</protein>
<feature type="transmembrane region" description="Helical" evidence="5">
    <location>
        <begin position="251"/>
        <end position="272"/>
    </location>
</feature>
<dbReference type="Proteomes" id="UP000646579">
    <property type="component" value="Unassembled WGS sequence"/>
</dbReference>
<dbReference type="InterPro" id="IPR007016">
    <property type="entry name" value="O-antigen_ligase-rel_domated"/>
</dbReference>
<evidence type="ECO:0000256" key="2">
    <source>
        <dbReference type="ARBA" id="ARBA00022692"/>
    </source>
</evidence>
<dbReference type="InterPro" id="IPR051533">
    <property type="entry name" value="WaaL-like"/>
</dbReference>
<feature type="transmembrane region" description="Helical" evidence="5">
    <location>
        <begin position="337"/>
        <end position="358"/>
    </location>
</feature>
<evidence type="ECO:0000259" key="6">
    <source>
        <dbReference type="Pfam" id="PF04932"/>
    </source>
</evidence>
<feature type="transmembrane region" description="Helical" evidence="5">
    <location>
        <begin position="28"/>
        <end position="45"/>
    </location>
</feature>
<evidence type="ECO:0000256" key="3">
    <source>
        <dbReference type="ARBA" id="ARBA00022989"/>
    </source>
</evidence>
<keyword evidence="8" id="KW-1185">Reference proteome</keyword>
<reference evidence="7" key="1">
    <citation type="journal article" date="2014" name="Int. J. Syst. Evol. Microbiol.">
        <title>Complete genome sequence of Corynebacterium casei LMG S-19264T (=DSM 44701T), isolated from a smear-ripened cheese.</title>
        <authorList>
            <consortium name="US DOE Joint Genome Institute (JGI-PGF)"/>
            <person name="Walter F."/>
            <person name="Albersmeier A."/>
            <person name="Kalinowski J."/>
            <person name="Ruckert C."/>
        </authorList>
    </citation>
    <scope>NUCLEOTIDE SEQUENCE</scope>
    <source>
        <strain evidence="7">KCTC 32437</strain>
    </source>
</reference>
<evidence type="ECO:0000313" key="8">
    <source>
        <dbReference type="Proteomes" id="UP000646579"/>
    </source>
</evidence>
<dbReference type="Pfam" id="PF04932">
    <property type="entry name" value="Wzy_C"/>
    <property type="match status" value="1"/>
</dbReference>
<reference evidence="7" key="2">
    <citation type="submission" date="2020-09" db="EMBL/GenBank/DDBJ databases">
        <authorList>
            <person name="Sun Q."/>
            <person name="Kim S."/>
        </authorList>
    </citation>
    <scope>NUCLEOTIDE SEQUENCE</scope>
    <source>
        <strain evidence="7">KCTC 32437</strain>
    </source>
</reference>
<dbReference type="PANTHER" id="PTHR37422">
    <property type="entry name" value="TEICHURONIC ACID BIOSYNTHESIS PROTEIN TUAE"/>
    <property type="match status" value="1"/>
</dbReference>
<comment type="subcellular location">
    <subcellularLocation>
        <location evidence="1">Membrane</location>
        <topology evidence="1">Multi-pass membrane protein</topology>
    </subcellularLocation>
</comment>
<keyword evidence="2 5" id="KW-0812">Transmembrane</keyword>
<accession>A0A918SET8</accession>
<name>A0A918SET8_9HYPH</name>
<keyword evidence="3 5" id="KW-1133">Transmembrane helix</keyword>